<reference evidence="3" key="1">
    <citation type="submission" date="2016-09" db="EMBL/GenBank/DDBJ databases">
        <authorList>
            <person name="Varghese N."/>
            <person name="Submissions S."/>
        </authorList>
    </citation>
    <scope>NUCLEOTIDE SEQUENCE [LARGE SCALE GENOMIC DNA]</scope>
    <source>
        <strain evidence="3">25nlg</strain>
    </source>
</reference>
<proteinExistence type="predicted"/>
<dbReference type="Gene3D" id="3.20.20.190">
    <property type="entry name" value="Phosphatidylinositol (PI) phosphodiesterase"/>
    <property type="match status" value="1"/>
</dbReference>
<keyword evidence="3" id="KW-1185">Reference proteome</keyword>
<dbReference type="PROSITE" id="PS51704">
    <property type="entry name" value="GP_PDE"/>
    <property type="match status" value="1"/>
</dbReference>
<dbReference type="Pfam" id="PF03009">
    <property type="entry name" value="GDPD"/>
    <property type="match status" value="1"/>
</dbReference>
<dbReference type="InterPro" id="IPR030395">
    <property type="entry name" value="GP_PDE_dom"/>
</dbReference>
<dbReference type="GO" id="GO:0006629">
    <property type="term" value="P:lipid metabolic process"/>
    <property type="evidence" value="ECO:0007669"/>
    <property type="project" value="InterPro"/>
</dbReference>
<dbReference type="AlphaFoldDB" id="A0A1G6JYH7"/>
<gene>
    <name evidence="2" type="ORF">SAMN05421737_106129</name>
</gene>
<dbReference type="PANTHER" id="PTHR46211:SF1">
    <property type="entry name" value="GLYCEROPHOSPHODIESTER PHOSPHODIESTERASE, CYTOPLASMIC"/>
    <property type="match status" value="1"/>
</dbReference>
<organism evidence="2 3">
    <name type="scientific">Shouchella lonarensis</name>
    <dbReference type="NCBI Taxonomy" id="1464122"/>
    <lineage>
        <taxon>Bacteria</taxon>
        <taxon>Bacillati</taxon>
        <taxon>Bacillota</taxon>
        <taxon>Bacilli</taxon>
        <taxon>Bacillales</taxon>
        <taxon>Bacillaceae</taxon>
        <taxon>Shouchella</taxon>
    </lineage>
</organism>
<protein>
    <submittedName>
        <fullName evidence="2">Glycerophosphoryl diester phosphodiesterase</fullName>
    </submittedName>
</protein>
<dbReference type="GO" id="GO:0008081">
    <property type="term" value="F:phosphoric diester hydrolase activity"/>
    <property type="evidence" value="ECO:0007669"/>
    <property type="project" value="InterPro"/>
</dbReference>
<dbReference type="OrthoDB" id="384721at2"/>
<evidence type="ECO:0000259" key="1">
    <source>
        <dbReference type="PROSITE" id="PS51704"/>
    </source>
</evidence>
<dbReference type="RefSeq" id="WP_090775745.1">
    <property type="nucleotide sequence ID" value="NZ_FMYM01000006.1"/>
</dbReference>
<evidence type="ECO:0000313" key="3">
    <source>
        <dbReference type="Proteomes" id="UP000242662"/>
    </source>
</evidence>
<evidence type="ECO:0000313" key="2">
    <source>
        <dbReference type="EMBL" id="SDC23651.1"/>
    </source>
</evidence>
<feature type="domain" description="GP-PDE" evidence="1">
    <location>
        <begin position="3"/>
        <end position="241"/>
    </location>
</feature>
<accession>A0A1G6JYH7</accession>
<dbReference type="SUPFAM" id="SSF51695">
    <property type="entry name" value="PLC-like phosphodiesterases"/>
    <property type="match status" value="1"/>
</dbReference>
<dbReference type="EMBL" id="FMYM01000006">
    <property type="protein sequence ID" value="SDC23651.1"/>
    <property type="molecule type" value="Genomic_DNA"/>
</dbReference>
<dbReference type="PANTHER" id="PTHR46211">
    <property type="entry name" value="GLYCEROPHOSPHORYL DIESTER PHOSPHODIESTERASE"/>
    <property type="match status" value="1"/>
</dbReference>
<dbReference type="InterPro" id="IPR017946">
    <property type="entry name" value="PLC-like_Pdiesterase_TIM-brl"/>
</dbReference>
<dbReference type="STRING" id="1464122.SAMN05421737_106129"/>
<dbReference type="Proteomes" id="UP000242662">
    <property type="component" value="Unassembled WGS sequence"/>
</dbReference>
<name>A0A1G6JYH7_9BACI</name>
<sequence>MTTMIYAHRGASGTYPENTMSAFQAAVLASADGIEFDIQLTKDGVPVVIHDETIDRTTDGRGAISDYTAAELARFNAAARYPHLAPERIPTLAEVLAWADTYPALLLNLELKAYGEDRSRVVAAVSQVLQETKGSNEIVVSSFDHIVLAHMKEAHPELEIAVLTMGPLFQPEKYIENLGATGYHLWSPFVTEPVIQDVQSAGVALRSFTVNDERQLRDFLSWGCTIFTDFPERAVKIRSELRLS</sequence>